<evidence type="ECO:0000313" key="3">
    <source>
        <dbReference type="Proteomes" id="UP000646426"/>
    </source>
</evidence>
<evidence type="ECO:0000313" key="2">
    <source>
        <dbReference type="EMBL" id="GHA79446.1"/>
    </source>
</evidence>
<organism evidence="2 3">
    <name type="scientific">Cognatilysobacter bugurensis</name>
    <dbReference type="NCBI Taxonomy" id="543356"/>
    <lineage>
        <taxon>Bacteria</taxon>
        <taxon>Pseudomonadati</taxon>
        <taxon>Pseudomonadota</taxon>
        <taxon>Gammaproteobacteria</taxon>
        <taxon>Lysobacterales</taxon>
        <taxon>Lysobacteraceae</taxon>
        <taxon>Cognatilysobacter</taxon>
    </lineage>
</organism>
<feature type="transmembrane region" description="Helical" evidence="1">
    <location>
        <begin position="16"/>
        <end position="37"/>
    </location>
</feature>
<feature type="transmembrane region" description="Helical" evidence="1">
    <location>
        <begin position="43"/>
        <end position="64"/>
    </location>
</feature>
<proteinExistence type="predicted"/>
<evidence type="ECO:0000256" key="1">
    <source>
        <dbReference type="SAM" id="Phobius"/>
    </source>
</evidence>
<keyword evidence="3" id="KW-1185">Reference proteome</keyword>
<protein>
    <submittedName>
        <fullName evidence="2">Uncharacterized protein</fullName>
    </submittedName>
</protein>
<comment type="caution">
    <text evidence="2">The sequence shown here is derived from an EMBL/GenBank/DDBJ whole genome shotgun (WGS) entry which is preliminary data.</text>
</comment>
<keyword evidence="1" id="KW-0472">Membrane</keyword>
<dbReference type="AlphaFoldDB" id="A0A918W808"/>
<sequence>MEFMGSRLQPIRIEDGVTAFLVSLIATLALGALLLAAGHPGDAAVAVMPTLLIGALAHSAGLNVQDNPRGLLLLCSVAFVMQQGIASLFAMG</sequence>
<reference evidence="2" key="2">
    <citation type="submission" date="2020-09" db="EMBL/GenBank/DDBJ databases">
        <authorList>
            <person name="Sun Q."/>
            <person name="Kim S."/>
        </authorList>
    </citation>
    <scope>NUCLEOTIDE SEQUENCE</scope>
    <source>
        <strain evidence="2">KCTC 23077</strain>
    </source>
</reference>
<keyword evidence="1" id="KW-1133">Transmembrane helix</keyword>
<gene>
    <name evidence="2" type="ORF">GCM10007067_16200</name>
</gene>
<reference evidence="2" key="1">
    <citation type="journal article" date="2014" name="Int. J. Syst. Evol. Microbiol.">
        <title>Complete genome sequence of Corynebacterium casei LMG S-19264T (=DSM 44701T), isolated from a smear-ripened cheese.</title>
        <authorList>
            <consortium name="US DOE Joint Genome Institute (JGI-PGF)"/>
            <person name="Walter F."/>
            <person name="Albersmeier A."/>
            <person name="Kalinowski J."/>
            <person name="Ruckert C."/>
        </authorList>
    </citation>
    <scope>NUCLEOTIDE SEQUENCE</scope>
    <source>
        <strain evidence="2">KCTC 23077</strain>
    </source>
</reference>
<dbReference type="EMBL" id="BMYD01000002">
    <property type="protein sequence ID" value="GHA79446.1"/>
    <property type="molecule type" value="Genomic_DNA"/>
</dbReference>
<feature type="transmembrane region" description="Helical" evidence="1">
    <location>
        <begin position="71"/>
        <end position="91"/>
    </location>
</feature>
<keyword evidence="1" id="KW-0812">Transmembrane</keyword>
<dbReference type="Proteomes" id="UP000646426">
    <property type="component" value="Unassembled WGS sequence"/>
</dbReference>
<name>A0A918W808_9GAMM</name>
<accession>A0A918W808</accession>